<evidence type="ECO:0000256" key="1">
    <source>
        <dbReference type="ARBA" id="ARBA00009820"/>
    </source>
</evidence>
<proteinExistence type="inferred from homology"/>
<dbReference type="GO" id="GO:0005975">
    <property type="term" value="P:carbohydrate metabolic process"/>
    <property type="evidence" value="ECO:0007669"/>
    <property type="project" value="UniProtKB-ARBA"/>
</dbReference>
<dbReference type="PANTHER" id="PTHR36842:SF1">
    <property type="entry name" value="PROTEIN TOLB"/>
    <property type="match status" value="1"/>
</dbReference>
<gene>
    <name evidence="4" type="ORF">HNR73_003187</name>
</gene>
<keyword evidence="5" id="KW-1185">Reference proteome</keyword>
<dbReference type="Gene3D" id="2.120.10.30">
    <property type="entry name" value="TolB, C-terminal domain"/>
    <property type="match status" value="3"/>
</dbReference>
<organism evidence="4 5">
    <name type="scientific">Phytomonospora endophytica</name>
    <dbReference type="NCBI Taxonomy" id="714109"/>
    <lineage>
        <taxon>Bacteria</taxon>
        <taxon>Bacillati</taxon>
        <taxon>Actinomycetota</taxon>
        <taxon>Actinomycetes</taxon>
        <taxon>Micromonosporales</taxon>
        <taxon>Micromonosporaceae</taxon>
        <taxon>Phytomonospora</taxon>
    </lineage>
</organism>
<protein>
    <submittedName>
        <fullName evidence="4">Tol biopolymer transport system component</fullName>
    </submittedName>
</protein>
<dbReference type="Proteomes" id="UP000548476">
    <property type="component" value="Unassembled WGS sequence"/>
</dbReference>
<evidence type="ECO:0000313" key="4">
    <source>
        <dbReference type="EMBL" id="MBB6035330.1"/>
    </source>
</evidence>
<comment type="similarity">
    <text evidence="1">Belongs to the TolB family.</text>
</comment>
<name>A0A841FTM4_9ACTN</name>
<sequence length="992" mass="104573">MRVRPEVVSAVALSTALALVVLPAAEMIDPASASADPVVFADPAPGRIAYSSTDDFFQYLAATDDEGVEAPVLPQDTSPPASSAEGDTRAGLITWVADDDGRAILVTDGTTVSTVIPATEGVINYDPVLSPDGTRVAFSRRDYRGEQNGYLHVWIVNTDGTGLTPLRANEAEETETPAWSPDGESLAFGRYTTTANWDIWRQHLASGSRTRLTSTVNSDSDPAWSNDGLRIAFTASGRFEDGEGNPTTEVVSIPAGGGDVRREVYPIWPRASTDAAWTGPDSGPGSGLAFTSSVASGNTLGVYARVDAQTVVEISDQDDYTESHPFWSAEFGKIGYTADRPLHTSLLHSIRTDGTDQQPFSDRWDDRESDPVYSPDGTRLAFSRASGETADIVIADLLTGTETLLPGARPGFGERFVDPAWSPDGRFIAFGREFFYFGPEEGPTPVSTIVVADVAGPAPGSRTELPMATSPNEYSYSFDGEPSWDPATARLVFTRAWVPRGSGGEDPGGPIPLRAAFPEDTDTDLYLTAFPFPAGVPASQLTNDLGEECGEVDCEDRGPAWSPADPAKIAFTRDYDTINLVDPASGAVTVIPVDNDNVGGVADPAWSSLGTMLAFSAYASEGPPSIFTMPAAGGDPDHLTSTPSAVGQPTWQPTADLMVTATADLGTIEYGMQDTLRVTVTNLGSVPTTPNLKLTIPPGLAVASITPDSGFCAPVELTCTRDPLAAQVPWVIVIVVTGVATGTHPVIADVTGSAFDPNLQNNRAITRVTVGLPPNLALSGSITPAPGYVGGEKLTVTFTIQNTDEAFARQVTLDASFPVSLPPPIAADPPACLVTNPCPIGDIEPGGTRVVTFTLDPIAAVDVNAVGVVNSFVTDPDPLNNVAVVRILVIQPFITTNPGLSPPGKVIQVHGENFPPGAKIGFRWSEGISANEEIIADDKGKFDSPMLIFHRERPANRTIDARHLGGQLFGSVQTPFLVVPGDQGPPDFVGRS</sequence>
<dbReference type="AlphaFoldDB" id="A0A841FTM4"/>
<dbReference type="SUPFAM" id="SSF82171">
    <property type="entry name" value="DPP6 N-terminal domain-like"/>
    <property type="match status" value="2"/>
</dbReference>
<evidence type="ECO:0000313" key="5">
    <source>
        <dbReference type="Proteomes" id="UP000548476"/>
    </source>
</evidence>
<accession>A0A841FTM4</accession>
<feature type="domain" description="DUF11" evidence="3">
    <location>
        <begin position="656"/>
        <end position="766"/>
    </location>
</feature>
<dbReference type="InterPro" id="IPR011042">
    <property type="entry name" value="6-blade_b-propeller_TolB-like"/>
</dbReference>
<reference evidence="4 5" key="1">
    <citation type="submission" date="2020-08" db="EMBL/GenBank/DDBJ databases">
        <title>Genomic Encyclopedia of Type Strains, Phase IV (KMG-IV): sequencing the most valuable type-strain genomes for metagenomic binning, comparative biology and taxonomic classification.</title>
        <authorList>
            <person name="Goeker M."/>
        </authorList>
    </citation>
    <scope>NUCLEOTIDE SEQUENCE [LARGE SCALE GENOMIC DNA]</scope>
    <source>
        <strain evidence="4 5">YIM 65646</strain>
    </source>
</reference>
<comment type="caution">
    <text evidence="4">The sequence shown here is derived from an EMBL/GenBank/DDBJ whole genome shotgun (WGS) entry which is preliminary data.</text>
</comment>
<dbReference type="Gene3D" id="2.60.40.10">
    <property type="entry name" value="Immunoglobulins"/>
    <property type="match status" value="1"/>
</dbReference>
<feature type="region of interest" description="Disordered" evidence="2">
    <location>
        <begin position="352"/>
        <end position="373"/>
    </location>
</feature>
<dbReference type="RefSeq" id="WP_184788176.1">
    <property type="nucleotide sequence ID" value="NZ_BONT01000004.1"/>
</dbReference>
<dbReference type="InterPro" id="IPR001434">
    <property type="entry name" value="OmcB-like_DUF11"/>
</dbReference>
<evidence type="ECO:0000256" key="2">
    <source>
        <dbReference type="SAM" id="MobiDB-lite"/>
    </source>
</evidence>
<dbReference type="EMBL" id="JACHGT010000006">
    <property type="protein sequence ID" value="MBB6035330.1"/>
    <property type="molecule type" value="Genomic_DNA"/>
</dbReference>
<dbReference type="InterPro" id="IPR011659">
    <property type="entry name" value="WD40"/>
</dbReference>
<dbReference type="InterPro" id="IPR013783">
    <property type="entry name" value="Ig-like_fold"/>
</dbReference>
<dbReference type="Pfam" id="PF07676">
    <property type="entry name" value="PD40"/>
    <property type="match status" value="5"/>
</dbReference>
<dbReference type="PANTHER" id="PTHR36842">
    <property type="entry name" value="PROTEIN TOLB HOMOLOG"/>
    <property type="match status" value="1"/>
</dbReference>
<evidence type="ECO:0000259" key="3">
    <source>
        <dbReference type="Pfam" id="PF01345"/>
    </source>
</evidence>
<dbReference type="Pfam" id="PF01345">
    <property type="entry name" value="DUF11"/>
    <property type="match status" value="1"/>
</dbReference>